<evidence type="ECO:0000313" key="2">
    <source>
        <dbReference type="Proteomes" id="UP000827872"/>
    </source>
</evidence>
<keyword evidence="1" id="KW-0547">Nucleotide-binding</keyword>
<accession>A0ACB8G713</accession>
<name>A0ACB8G713_9SAUR</name>
<protein>
    <submittedName>
        <fullName evidence="1">ATP-dependent RNA helicase tdrd9</fullName>
    </submittedName>
</protein>
<organism evidence="1 2">
    <name type="scientific">Sphaerodactylus townsendi</name>
    <dbReference type="NCBI Taxonomy" id="933632"/>
    <lineage>
        <taxon>Eukaryota</taxon>
        <taxon>Metazoa</taxon>
        <taxon>Chordata</taxon>
        <taxon>Craniata</taxon>
        <taxon>Vertebrata</taxon>
        <taxon>Euteleostomi</taxon>
        <taxon>Lepidosauria</taxon>
        <taxon>Squamata</taxon>
        <taxon>Bifurcata</taxon>
        <taxon>Gekkota</taxon>
        <taxon>Sphaerodactylidae</taxon>
        <taxon>Sphaerodactylus</taxon>
    </lineage>
</organism>
<keyword evidence="1" id="KW-0378">Hydrolase</keyword>
<gene>
    <name evidence="1" type="primary">TDRD9_2</name>
    <name evidence="1" type="ORF">K3G42_032511</name>
</gene>
<dbReference type="EMBL" id="CM037615">
    <property type="protein sequence ID" value="KAH8014922.1"/>
    <property type="molecule type" value="Genomic_DNA"/>
</dbReference>
<keyword evidence="1" id="KW-0067">ATP-binding</keyword>
<sequence length="427" mass="48954">MLCGPAADTKTSRMIHIKIGALAISADSDDANPYDGELTFLGKVLAHLPVDQHLGKLIVLGNVFGCLEECLIIAAALSLKSFFVIPFRQHLDAYRNKLHLCGNIKNDCIILVTAFKEWQESRQKGKLRHPKDELDWGRSKYIHIKRIREVAELYEELKKRVSIFNMHVNQLPPAIDRDHVYKQHFILQVVLAGAFYPNYFALEHHEEEIAARELSGNNPKTTVMLKSMPTYGFLYYKQLQSLFRQCGQVKSISYDGTKAFVEFSRNPTERFKMLPAVYMALKMSQLRTRFELNVHSSEEIEAKMDTGSSVIVRGSRVKVDFQKHTVTPMQKFGNGLDELQTITSLDLSINVTEVVEVGHFWGYRIDEKNISVLKNLTTEINQLELKPLSVRPYPDLVCMAPFTDWENEKYYRAQVLYVSEESAEVPF</sequence>
<comment type="caution">
    <text evidence="1">The sequence shown here is derived from an EMBL/GenBank/DDBJ whole genome shotgun (WGS) entry which is preliminary data.</text>
</comment>
<keyword evidence="2" id="KW-1185">Reference proteome</keyword>
<reference evidence="1" key="1">
    <citation type="submission" date="2021-08" db="EMBL/GenBank/DDBJ databases">
        <title>The first chromosome-level gecko genome reveals the dynamic sex chromosomes of Neotropical dwarf geckos (Sphaerodactylidae: Sphaerodactylus).</title>
        <authorList>
            <person name="Pinto B.J."/>
            <person name="Keating S.E."/>
            <person name="Gamble T."/>
        </authorList>
    </citation>
    <scope>NUCLEOTIDE SEQUENCE</scope>
    <source>
        <strain evidence="1">TG3544</strain>
    </source>
</reference>
<dbReference type="Proteomes" id="UP000827872">
    <property type="component" value="Linkage Group LG02"/>
</dbReference>
<proteinExistence type="predicted"/>
<keyword evidence="1" id="KW-0347">Helicase</keyword>
<evidence type="ECO:0000313" key="1">
    <source>
        <dbReference type="EMBL" id="KAH8014922.1"/>
    </source>
</evidence>